<reference evidence="1 2" key="1">
    <citation type="journal article" date="2015" name="Sci. Rep.">
        <title>Unraveling adaptation of Pontibacter korlensis to radiation and infertility in desert through complete genome and comparative transcriptomic analysis.</title>
        <authorList>
            <person name="Dai J."/>
            <person name="Dai W."/>
            <person name="Qiu C."/>
            <person name="Yang Z."/>
            <person name="Zhang Y."/>
            <person name="Zhou M."/>
            <person name="Zhang L."/>
            <person name="Fang C."/>
            <person name="Gao Q."/>
            <person name="Yang Q."/>
            <person name="Li X."/>
            <person name="Wang Z."/>
            <person name="Wang Z."/>
            <person name="Jia Z."/>
            <person name="Chen X."/>
        </authorList>
    </citation>
    <scope>NUCLEOTIDE SEQUENCE [LARGE SCALE GENOMIC DNA]</scope>
    <source>
        <strain evidence="1 2">X14-1T</strain>
    </source>
</reference>
<dbReference type="HOGENOM" id="CLU_1336508_0_0_10"/>
<name>A0A0E3ZIB9_9BACT</name>
<accession>A0A0E3ZIB9</accession>
<evidence type="ECO:0000313" key="1">
    <source>
        <dbReference type="EMBL" id="AKD05299.1"/>
    </source>
</evidence>
<proteinExistence type="predicted"/>
<dbReference type="STRING" id="400092.PKOR_22330"/>
<dbReference type="Proteomes" id="UP000033109">
    <property type="component" value="Chromosome"/>
</dbReference>
<dbReference type="KEGG" id="pko:PKOR_22330"/>
<evidence type="ECO:0000313" key="2">
    <source>
        <dbReference type="Proteomes" id="UP000033109"/>
    </source>
</evidence>
<dbReference type="RefSeq" id="WP_046313614.1">
    <property type="nucleotide sequence ID" value="NZ_CBCSCY010000019.1"/>
</dbReference>
<organism evidence="1 2">
    <name type="scientific">Pontibacter korlensis</name>
    <dbReference type="NCBI Taxonomy" id="400092"/>
    <lineage>
        <taxon>Bacteria</taxon>
        <taxon>Pseudomonadati</taxon>
        <taxon>Bacteroidota</taxon>
        <taxon>Cytophagia</taxon>
        <taxon>Cytophagales</taxon>
        <taxon>Hymenobacteraceae</taxon>
        <taxon>Pontibacter</taxon>
    </lineage>
</organism>
<gene>
    <name evidence="1" type="ORF">PKOR_22330</name>
</gene>
<dbReference type="PATRIC" id="fig|400092.3.peg.4903"/>
<keyword evidence="2" id="KW-1185">Reference proteome</keyword>
<dbReference type="EMBL" id="CP009621">
    <property type="protein sequence ID" value="AKD05299.1"/>
    <property type="molecule type" value="Genomic_DNA"/>
</dbReference>
<dbReference type="OrthoDB" id="798271at2"/>
<dbReference type="AlphaFoldDB" id="A0A0E3ZIB9"/>
<protein>
    <submittedName>
        <fullName evidence="1">Uncharacterized protein</fullName>
    </submittedName>
</protein>
<sequence length="205" mass="22337">MVQVVAVKITNNTGRVLDGSQDLKFYVGQQQVMPMAPEIVHNLIKQSTPSHLLYLLLLPVKFTSSTSVNGVETESKSFPIGLILGPALTGINMAVASSSNKKMLQDLRVNAKESPRPWGFSQGMNLVFFLNHSMRCSIPSLLLGSILPYVLPPALAGCYLCCSKHALHRDVNAASNIRNKAVGQTVSAWEIYNRSSQVAQESNLL</sequence>